<dbReference type="InterPro" id="IPR025714">
    <property type="entry name" value="Methyltranfer_dom"/>
</dbReference>
<comment type="caution">
    <text evidence="2">The sequence shown here is derived from an EMBL/GenBank/DDBJ whole genome shotgun (WGS) entry which is preliminary data.</text>
</comment>
<evidence type="ECO:0000259" key="1">
    <source>
        <dbReference type="Pfam" id="PF13679"/>
    </source>
</evidence>
<dbReference type="Proteomes" id="UP000729913">
    <property type="component" value="Unassembled WGS sequence"/>
</dbReference>
<keyword evidence="3" id="KW-1185">Reference proteome</keyword>
<dbReference type="AlphaFoldDB" id="A0A8J5R2C9"/>
<gene>
    <name evidence="2" type="ORF">G9C98_001142</name>
</gene>
<dbReference type="InterPro" id="IPR052220">
    <property type="entry name" value="METTL25"/>
</dbReference>
<sequence>MFHDFENYFKDSTDFFDQYQWLFKYPITKILIENCLNEFPDDWLNVLQKLSTEELNKFANGELINKNWPPSLLSFVNKCKTLNKLPSLQIKSDCQLPKTFKLGLSEKKQHEIYYLAELINDKCLKHNIRTIVDFGSGLGYIGQLLNYLYGYEVIGLESSLDNIKIAKKRQNLLYPDSVNKVKFFHIKVTNNDYTEMKSTIKNLTNDEEFCLIGLHACADLSVNAIKLFSIIPTVKLLIMVSCCYHKLEETDNETLINFPVSKKLKFIITENNNDDDDKYKEILRRPFLRLACQEPAKRWDNMSKDLHDKHAFYVLSRAVIELFTHKNNIKLTKCVKKATRISQCKNFETYLQDTLERYYFNENKMSNDEEFKNNIKNLWKLNESKLSIVEIYTGLQLLLQAPAESLVLYDRYYWLIEKNYSPEIIAVLSNIISPRCYATVAVK</sequence>
<proteinExistence type="predicted"/>
<dbReference type="CDD" id="cd02440">
    <property type="entry name" value="AdoMet_MTases"/>
    <property type="match status" value="1"/>
</dbReference>
<dbReference type="EMBL" id="JAAOIC020000054">
    <property type="protein sequence ID" value="KAG8035714.1"/>
    <property type="molecule type" value="Genomic_DNA"/>
</dbReference>
<reference evidence="2" key="1">
    <citation type="submission" date="2020-03" db="EMBL/GenBank/DDBJ databases">
        <authorList>
            <person name="Chebbi M.A."/>
            <person name="Drezen J.M."/>
        </authorList>
    </citation>
    <scope>NUCLEOTIDE SEQUENCE</scope>
    <source>
        <tissue evidence="2">Whole body</tissue>
    </source>
</reference>
<accession>A0A8J5R2C9</accession>
<protein>
    <recommendedName>
        <fullName evidence="1">Methyltransferase domain-containing protein</fullName>
    </recommendedName>
</protein>
<evidence type="ECO:0000313" key="2">
    <source>
        <dbReference type="EMBL" id="KAG8035714.1"/>
    </source>
</evidence>
<dbReference type="Pfam" id="PF13679">
    <property type="entry name" value="Methyltransf_32"/>
    <property type="match status" value="1"/>
</dbReference>
<dbReference type="PANTHER" id="PTHR12496">
    <property type="entry name" value="CGI-41 METHYLTRANSFERASE"/>
    <property type="match status" value="1"/>
</dbReference>
<dbReference type="OrthoDB" id="10258156at2759"/>
<feature type="domain" description="Methyltransferase" evidence="1">
    <location>
        <begin position="107"/>
        <end position="249"/>
    </location>
</feature>
<organism evidence="2 3">
    <name type="scientific">Cotesia typhae</name>
    <dbReference type="NCBI Taxonomy" id="2053667"/>
    <lineage>
        <taxon>Eukaryota</taxon>
        <taxon>Metazoa</taxon>
        <taxon>Ecdysozoa</taxon>
        <taxon>Arthropoda</taxon>
        <taxon>Hexapoda</taxon>
        <taxon>Insecta</taxon>
        <taxon>Pterygota</taxon>
        <taxon>Neoptera</taxon>
        <taxon>Endopterygota</taxon>
        <taxon>Hymenoptera</taxon>
        <taxon>Apocrita</taxon>
        <taxon>Ichneumonoidea</taxon>
        <taxon>Braconidae</taxon>
        <taxon>Microgastrinae</taxon>
        <taxon>Cotesia</taxon>
    </lineage>
</organism>
<reference evidence="2" key="2">
    <citation type="submission" date="2021-04" db="EMBL/GenBank/DDBJ databases">
        <title>Genome-wide patterns of bracovirus chromosomal integration into multiple host tissues during parasitism.</title>
        <authorList>
            <person name="Chebbi M.A.C."/>
        </authorList>
    </citation>
    <scope>NUCLEOTIDE SEQUENCE</scope>
    <source>
        <tissue evidence="2">Whole body</tissue>
    </source>
</reference>
<name>A0A8J5R2C9_9HYME</name>
<dbReference type="PANTHER" id="PTHR12496:SF0">
    <property type="entry name" value="METHYLTRANSFERASE DOMAIN-CONTAINING PROTEIN"/>
    <property type="match status" value="1"/>
</dbReference>
<evidence type="ECO:0000313" key="3">
    <source>
        <dbReference type="Proteomes" id="UP000729913"/>
    </source>
</evidence>